<dbReference type="Proteomes" id="UP000241193">
    <property type="component" value="Unassembled WGS sequence"/>
</dbReference>
<reference evidence="1 2" key="2">
    <citation type="submission" date="2018-04" db="EMBL/GenBank/DDBJ databases">
        <title>Thauera lacus sp. nov., isolated from an saline lake in Inner Mongolia, China.</title>
        <authorList>
            <person name="Liang Q.-Y."/>
        </authorList>
    </citation>
    <scope>NUCLEOTIDE SEQUENCE [LARGE SCALE GENOMIC DNA]</scope>
    <source>
        <strain evidence="1 2">D20</strain>
    </source>
</reference>
<organism evidence="1 2">
    <name type="scientific">Pseudothauera lacus</name>
    <dbReference type="NCBI Taxonomy" id="2136175"/>
    <lineage>
        <taxon>Bacteria</taxon>
        <taxon>Pseudomonadati</taxon>
        <taxon>Pseudomonadota</taxon>
        <taxon>Betaproteobacteria</taxon>
        <taxon>Rhodocyclales</taxon>
        <taxon>Zoogloeaceae</taxon>
        <taxon>Pseudothauera</taxon>
    </lineage>
</organism>
<dbReference type="AlphaFoldDB" id="A0A2T4IH42"/>
<dbReference type="EMBL" id="PZKC01000004">
    <property type="protein sequence ID" value="PTD97077.1"/>
    <property type="molecule type" value="Genomic_DNA"/>
</dbReference>
<comment type="caution">
    <text evidence="1">The sequence shown here is derived from an EMBL/GenBank/DDBJ whole genome shotgun (WGS) entry which is preliminary data.</text>
</comment>
<evidence type="ECO:0000313" key="2">
    <source>
        <dbReference type="Proteomes" id="UP000241193"/>
    </source>
</evidence>
<accession>A0A2T4IH42</accession>
<dbReference type="OrthoDB" id="9179771at2"/>
<proteinExistence type="predicted"/>
<dbReference type="RefSeq" id="WP_107492886.1">
    <property type="nucleotide sequence ID" value="NZ_PZKC01000004.1"/>
</dbReference>
<reference evidence="1 2" key="1">
    <citation type="submission" date="2018-03" db="EMBL/GenBank/DDBJ databases">
        <authorList>
            <person name="Keele B.F."/>
        </authorList>
    </citation>
    <scope>NUCLEOTIDE SEQUENCE [LARGE SCALE GENOMIC DNA]</scope>
    <source>
        <strain evidence="1 2">D20</strain>
    </source>
</reference>
<name>A0A2T4IH42_9RHOO</name>
<sequence>MIDLAEARARLGREQLILPDPVPEHPLLAGKQEIGRGEYSIVVDKGDGERVYKIISSPADYFLYTAEDRPRGKHFPLIHADHGIIGRASSGYPFHLIEMERLYPLQEHTAAADLATRLMEFYWSACQQWNRLGMDMGRIALYHMTTHPLDVGDSLQQALKALSDFVEEYQVLPDILNANNLMMRKDGTLVFSDPVFIA</sequence>
<evidence type="ECO:0000313" key="1">
    <source>
        <dbReference type="EMBL" id="PTD97077.1"/>
    </source>
</evidence>
<gene>
    <name evidence="1" type="ORF">C8261_06730</name>
</gene>
<keyword evidence="2" id="KW-1185">Reference proteome</keyword>
<protein>
    <submittedName>
        <fullName evidence="1">Uncharacterized protein</fullName>
    </submittedName>
</protein>